<accession>K9EBU6</accession>
<dbReference type="PANTHER" id="PTHR11059">
    <property type="entry name" value="DNA REPAIR PROTEIN RECN"/>
    <property type="match status" value="1"/>
</dbReference>
<dbReference type="GO" id="GO:0005524">
    <property type="term" value="F:ATP binding"/>
    <property type="evidence" value="ECO:0007669"/>
    <property type="project" value="UniProtKB-KW"/>
</dbReference>
<dbReference type="eggNOG" id="COG0497">
    <property type="taxonomic scope" value="Bacteria"/>
</dbReference>
<organism evidence="11 12">
    <name type="scientific">Actinobaculum massiliense ACS-171-V-Col2</name>
    <dbReference type="NCBI Taxonomy" id="883066"/>
    <lineage>
        <taxon>Bacteria</taxon>
        <taxon>Bacillati</taxon>
        <taxon>Actinomycetota</taxon>
        <taxon>Actinomycetes</taxon>
        <taxon>Actinomycetales</taxon>
        <taxon>Actinomycetaceae</taxon>
        <taxon>Actinobaculum</taxon>
    </lineage>
</organism>
<dbReference type="RefSeq" id="WP_007001896.1">
    <property type="nucleotide sequence ID" value="NZ_JH992956.1"/>
</dbReference>
<dbReference type="HOGENOM" id="CLU_018297_3_0_11"/>
<name>K9EBU6_9ACTO</name>
<gene>
    <name evidence="11" type="ORF">HMPREF9233_01691</name>
</gene>
<dbReference type="PANTHER" id="PTHR11059:SF0">
    <property type="entry name" value="DNA REPAIR PROTEIN RECN"/>
    <property type="match status" value="1"/>
</dbReference>
<keyword evidence="4" id="KW-0547">Nucleotide-binding</keyword>
<dbReference type="AlphaFoldDB" id="K9EBU6"/>
<dbReference type="Gene3D" id="3.40.50.300">
    <property type="entry name" value="P-loop containing nucleotide triphosphate hydrolases"/>
    <property type="match status" value="2"/>
</dbReference>
<evidence type="ECO:0000256" key="2">
    <source>
        <dbReference type="ARBA" id="ARBA00009441"/>
    </source>
</evidence>
<dbReference type="NCBIfam" id="TIGR00634">
    <property type="entry name" value="recN"/>
    <property type="match status" value="1"/>
</dbReference>
<dbReference type="Proteomes" id="UP000009888">
    <property type="component" value="Unassembled WGS sequence"/>
</dbReference>
<protein>
    <recommendedName>
        <fullName evidence="3 9">DNA repair protein RecN</fullName>
    </recommendedName>
    <alternativeName>
        <fullName evidence="8 9">Recombination protein N</fullName>
    </alternativeName>
</protein>
<evidence type="ECO:0000313" key="12">
    <source>
        <dbReference type="Proteomes" id="UP000009888"/>
    </source>
</evidence>
<evidence type="ECO:0000256" key="8">
    <source>
        <dbReference type="ARBA" id="ARBA00033408"/>
    </source>
</evidence>
<keyword evidence="12" id="KW-1185">Reference proteome</keyword>
<proteinExistence type="inferred from homology"/>
<dbReference type="PATRIC" id="fig|883066.3.peg.1753"/>
<dbReference type="GO" id="GO:0006310">
    <property type="term" value="P:DNA recombination"/>
    <property type="evidence" value="ECO:0007669"/>
    <property type="project" value="InterPro"/>
</dbReference>
<evidence type="ECO:0000256" key="6">
    <source>
        <dbReference type="ARBA" id="ARBA00022840"/>
    </source>
</evidence>
<comment type="function">
    <text evidence="1 9">May be involved in recombinational repair of damaged DNA.</text>
</comment>
<sequence>MIDHVTIRNLGVIAEAELNLGEGLTALTGETGAGKTMAVTSLQLLLGEKADASRVRAGASRAEIEGTFVVPADSPILERISDAGGIYDVDGETAEVIVARHVPSQGRSRAYVGGHSVPTAVLREIASSFVTVHGQSDQIRLASPAQQRAALDEYGGEAIARAKKAWSGAYAAHLRAREKLAEFEEGAKEAAQRRLAFEALVSKVDAVRPRLGEDTELRAEARRLENSEQLYAAYSRAAALLTGSDAIDNPASQAVSEALRALEEIDDPAVAELYERLETVAAEIDDVGAELANLARSSEAQPARLSEIYSRRQELAGLRKELGMDLDSAVEEAERAREELGKLSDPEGRRAGLKARVEETHAAMLEAGKKLRAQRRRAGKALASRVSQELPDLSLPDATFEVRVEEVEPGASGADAVAFLLASHRGAPLAPLGQGASGGELSRVMLAVEVSLAQKLSEGSHTFLFDEIDAGIGGKAATAVGRRLAQLATTSQVIVVTHLAQVAAFAGTQDAVVKETEDGRARTQVVRLEGEERVRELARMLSGNETDVARAHAAELLRAAFVAR</sequence>
<dbReference type="InterPro" id="IPR003395">
    <property type="entry name" value="RecF/RecN/SMC_N"/>
</dbReference>
<dbReference type="Pfam" id="PF02463">
    <property type="entry name" value="SMC_N"/>
    <property type="match status" value="1"/>
</dbReference>
<evidence type="ECO:0000256" key="7">
    <source>
        <dbReference type="ARBA" id="ARBA00023204"/>
    </source>
</evidence>
<comment type="caution">
    <text evidence="11">The sequence shown here is derived from an EMBL/GenBank/DDBJ whole genome shotgun (WGS) entry which is preliminary data.</text>
</comment>
<evidence type="ECO:0000256" key="9">
    <source>
        <dbReference type="PIRNR" id="PIRNR003128"/>
    </source>
</evidence>
<reference evidence="11 12" key="1">
    <citation type="submission" date="2012-09" db="EMBL/GenBank/DDBJ databases">
        <title>The Genome Sequence of Actinobaculum massiliae ACS-171-V-COL2.</title>
        <authorList>
            <consortium name="The Broad Institute Genome Sequencing Platform"/>
            <person name="Earl A."/>
            <person name="Ward D."/>
            <person name="Feldgarden M."/>
            <person name="Gevers D."/>
            <person name="Saerens B."/>
            <person name="Vaneechoutte M."/>
            <person name="Walker B."/>
            <person name="Young S.K."/>
            <person name="Zeng Q."/>
            <person name="Gargeya S."/>
            <person name="Fitzgerald M."/>
            <person name="Haas B."/>
            <person name="Abouelleil A."/>
            <person name="Alvarado L."/>
            <person name="Arachchi H.M."/>
            <person name="Berlin A."/>
            <person name="Chapman S.B."/>
            <person name="Goldberg J."/>
            <person name="Griggs A."/>
            <person name="Gujja S."/>
            <person name="Hansen M."/>
            <person name="Howarth C."/>
            <person name="Imamovic A."/>
            <person name="Larimer J."/>
            <person name="McCowen C."/>
            <person name="Montmayeur A."/>
            <person name="Murphy C."/>
            <person name="Neiman D."/>
            <person name="Pearson M."/>
            <person name="Priest M."/>
            <person name="Roberts A."/>
            <person name="Saif S."/>
            <person name="Shea T."/>
            <person name="Sisk P."/>
            <person name="Sykes S."/>
            <person name="Wortman J."/>
            <person name="Nusbaum C."/>
            <person name="Birren B."/>
        </authorList>
    </citation>
    <scope>NUCLEOTIDE SEQUENCE [LARGE SCALE GENOMIC DNA]</scope>
    <source>
        <strain evidence="12">ACS-171-V-Col2</strain>
    </source>
</reference>
<dbReference type="GO" id="GO:0043590">
    <property type="term" value="C:bacterial nucleoid"/>
    <property type="evidence" value="ECO:0007669"/>
    <property type="project" value="TreeGrafter"/>
</dbReference>
<keyword evidence="7 9" id="KW-0234">DNA repair</keyword>
<dbReference type="STRING" id="202789.GCA_001457435_00410"/>
<dbReference type="EMBL" id="AGWL01000008">
    <property type="protein sequence ID" value="EKU94744.1"/>
    <property type="molecule type" value="Genomic_DNA"/>
</dbReference>
<dbReference type="InterPro" id="IPR004604">
    <property type="entry name" value="DNA_recomb/repair_RecN"/>
</dbReference>
<evidence type="ECO:0000259" key="10">
    <source>
        <dbReference type="Pfam" id="PF02463"/>
    </source>
</evidence>
<evidence type="ECO:0000256" key="5">
    <source>
        <dbReference type="ARBA" id="ARBA00022763"/>
    </source>
</evidence>
<dbReference type="CDD" id="cd03241">
    <property type="entry name" value="ABC_RecN"/>
    <property type="match status" value="1"/>
</dbReference>
<dbReference type="GO" id="GO:0006281">
    <property type="term" value="P:DNA repair"/>
    <property type="evidence" value="ECO:0007669"/>
    <property type="project" value="UniProtKB-KW"/>
</dbReference>
<dbReference type="PIRSF" id="PIRSF003128">
    <property type="entry name" value="RecN"/>
    <property type="match status" value="1"/>
</dbReference>
<keyword evidence="5 9" id="KW-0227">DNA damage</keyword>
<evidence type="ECO:0000256" key="3">
    <source>
        <dbReference type="ARBA" id="ARBA00021315"/>
    </source>
</evidence>
<keyword evidence="6" id="KW-0067">ATP-binding</keyword>
<dbReference type="SUPFAM" id="SSF52540">
    <property type="entry name" value="P-loop containing nucleoside triphosphate hydrolases"/>
    <property type="match status" value="2"/>
</dbReference>
<evidence type="ECO:0000256" key="1">
    <source>
        <dbReference type="ARBA" id="ARBA00003618"/>
    </source>
</evidence>
<comment type="similarity">
    <text evidence="2 9">Belongs to the RecN family.</text>
</comment>
<dbReference type="InterPro" id="IPR027417">
    <property type="entry name" value="P-loop_NTPase"/>
</dbReference>
<feature type="domain" description="RecF/RecN/SMC N-terminal" evidence="10">
    <location>
        <begin position="2"/>
        <end position="514"/>
    </location>
</feature>
<evidence type="ECO:0000313" key="11">
    <source>
        <dbReference type="EMBL" id="EKU94744.1"/>
    </source>
</evidence>
<dbReference type="GO" id="GO:0009432">
    <property type="term" value="P:SOS response"/>
    <property type="evidence" value="ECO:0007669"/>
    <property type="project" value="TreeGrafter"/>
</dbReference>
<evidence type="ECO:0000256" key="4">
    <source>
        <dbReference type="ARBA" id="ARBA00022741"/>
    </source>
</evidence>